<gene>
    <name evidence="2" type="ORF">MUO15_16550</name>
</gene>
<accession>A0ABY4HB66</accession>
<dbReference type="Pfam" id="PF03009">
    <property type="entry name" value="GDPD"/>
    <property type="match status" value="1"/>
</dbReference>
<dbReference type="Gene3D" id="3.20.20.190">
    <property type="entry name" value="Phosphatidylinositol (PI) phosphodiesterase"/>
    <property type="match status" value="1"/>
</dbReference>
<dbReference type="RefSeq" id="WP_245030950.1">
    <property type="nucleotide sequence ID" value="NZ_CP095075.1"/>
</dbReference>
<dbReference type="InterPro" id="IPR017946">
    <property type="entry name" value="PLC-like_Pdiesterase_TIM-brl"/>
</dbReference>
<dbReference type="Proteomes" id="UP000830326">
    <property type="component" value="Chromosome"/>
</dbReference>
<reference evidence="2" key="1">
    <citation type="submission" date="2022-04" db="EMBL/GenBank/DDBJ databases">
        <title>Halobacillus sp. isolated from saltern.</title>
        <authorList>
            <person name="Won M."/>
            <person name="Lee C.-M."/>
            <person name="Woen H.-Y."/>
            <person name="Kwon S.-W."/>
        </authorList>
    </citation>
    <scope>NUCLEOTIDE SEQUENCE</scope>
    <source>
        <strain evidence="2">SSHM10-5</strain>
    </source>
</reference>
<sequence length="280" mass="31062">MPRFLFILITGVLFMGVFSTSGESVSANELKNKDRQQTLTIAHRGASGYAPENTMAAFEKSVDMKAEMFELDVQMSKDGELVVIHDTTVDRTTNGSGQVKDFTYEELRQLDAGSWFSEEFAGEKIPTLGEVLDAYKGRSGILIELKSPSLYPGIEQKVAAALVARNMHKPENDKIIVQSFDHESMKTFHSILPSMPVGVLLGYSEEGVSNEQLANFSSYAEYFNPNKAMITGDLVNRIHEFGMKTHPYTVRDQESANFLLSVGVDGIITDFPDYVDPHKG</sequence>
<evidence type="ECO:0000313" key="2">
    <source>
        <dbReference type="EMBL" id="UOR11190.1"/>
    </source>
</evidence>
<proteinExistence type="predicted"/>
<dbReference type="EMBL" id="CP095075">
    <property type="protein sequence ID" value="UOR11190.1"/>
    <property type="molecule type" value="Genomic_DNA"/>
</dbReference>
<evidence type="ECO:0000259" key="1">
    <source>
        <dbReference type="PROSITE" id="PS51704"/>
    </source>
</evidence>
<dbReference type="InterPro" id="IPR030395">
    <property type="entry name" value="GP_PDE_dom"/>
</dbReference>
<dbReference type="PANTHER" id="PTHR46211:SF1">
    <property type="entry name" value="GLYCEROPHOSPHODIESTER PHOSPHODIESTERASE, CYTOPLASMIC"/>
    <property type="match status" value="1"/>
</dbReference>
<organism evidence="2 3">
    <name type="scientific">Halobacillus amylolyticus</name>
    <dbReference type="NCBI Taxonomy" id="2932259"/>
    <lineage>
        <taxon>Bacteria</taxon>
        <taxon>Bacillati</taxon>
        <taxon>Bacillota</taxon>
        <taxon>Bacilli</taxon>
        <taxon>Bacillales</taxon>
        <taxon>Bacillaceae</taxon>
        <taxon>Halobacillus</taxon>
    </lineage>
</organism>
<keyword evidence="3" id="KW-1185">Reference proteome</keyword>
<dbReference type="SUPFAM" id="SSF51695">
    <property type="entry name" value="PLC-like phosphodiesterases"/>
    <property type="match status" value="1"/>
</dbReference>
<dbReference type="PANTHER" id="PTHR46211">
    <property type="entry name" value="GLYCEROPHOSPHORYL DIESTER PHOSPHODIESTERASE"/>
    <property type="match status" value="1"/>
</dbReference>
<name>A0ABY4HB66_9BACI</name>
<feature type="domain" description="GP-PDE" evidence="1">
    <location>
        <begin position="38"/>
        <end position="279"/>
    </location>
</feature>
<protein>
    <submittedName>
        <fullName evidence="2">Glycerophosphodiester phosphodiesterase</fullName>
    </submittedName>
</protein>
<evidence type="ECO:0000313" key="3">
    <source>
        <dbReference type="Proteomes" id="UP000830326"/>
    </source>
</evidence>
<dbReference type="PROSITE" id="PS51704">
    <property type="entry name" value="GP_PDE"/>
    <property type="match status" value="1"/>
</dbReference>